<comment type="caution">
    <text evidence="1">The sequence shown here is derived from an EMBL/GenBank/DDBJ whole genome shotgun (WGS) entry which is preliminary data.</text>
</comment>
<feature type="non-terminal residue" evidence="1">
    <location>
        <position position="25"/>
    </location>
</feature>
<name>A0A392S367_9FABA</name>
<protein>
    <submittedName>
        <fullName evidence="1">Uncharacterized protein</fullName>
    </submittedName>
</protein>
<dbReference type="EMBL" id="LXQA010303267">
    <property type="protein sequence ID" value="MCI42335.1"/>
    <property type="molecule type" value="Genomic_DNA"/>
</dbReference>
<dbReference type="AlphaFoldDB" id="A0A392S367"/>
<accession>A0A392S367</accession>
<organism evidence="1 2">
    <name type="scientific">Trifolium medium</name>
    <dbReference type="NCBI Taxonomy" id="97028"/>
    <lineage>
        <taxon>Eukaryota</taxon>
        <taxon>Viridiplantae</taxon>
        <taxon>Streptophyta</taxon>
        <taxon>Embryophyta</taxon>
        <taxon>Tracheophyta</taxon>
        <taxon>Spermatophyta</taxon>
        <taxon>Magnoliopsida</taxon>
        <taxon>eudicotyledons</taxon>
        <taxon>Gunneridae</taxon>
        <taxon>Pentapetalae</taxon>
        <taxon>rosids</taxon>
        <taxon>fabids</taxon>
        <taxon>Fabales</taxon>
        <taxon>Fabaceae</taxon>
        <taxon>Papilionoideae</taxon>
        <taxon>50 kb inversion clade</taxon>
        <taxon>NPAAA clade</taxon>
        <taxon>Hologalegina</taxon>
        <taxon>IRL clade</taxon>
        <taxon>Trifolieae</taxon>
        <taxon>Trifolium</taxon>
    </lineage>
</organism>
<dbReference type="Proteomes" id="UP000265520">
    <property type="component" value="Unassembled WGS sequence"/>
</dbReference>
<evidence type="ECO:0000313" key="2">
    <source>
        <dbReference type="Proteomes" id="UP000265520"/>
    </source>
</evidence>
<reference evidence="1 2" key="1">
    <citation type="journal article" date="2018" name="Front. Plant Sci.">
        <title>Red Clover (Trifolium pratense) and Zigzag Clover (T. medium) - A Picture of Genomic Similarities and Differences.</title>
        <authorList>
            <person name="Dluhosova J."/>
            <person name="Istvanek J."/>
            <person name="Nedelnik J."/>
            <person name="Repkova J."/>
        </authorList>
    </citation>
    <scope>NUCLEOTIDE SEQUENCE [LARGE SCALE GENOMIC DNA]</scope>
    <source>
        <strain evidence="2">cv. 10/8</strain>
        <tissue evidence="1">Leaf</tissue>
    </source>
</reference>
<proteinExistence type="predicted"/>
<sequence>MMHGYSILDRVPVSGTYRYAYRTPP</sequence>
<keyword evidence="2" id="KW-1185">Reference proteome</keyword>
<evidence type="ECO:0000313" key="1">
    <source>
        <dbReference type="EMBL" id="MCI42335.1"/>
    </source>
</evidence>